<dbReference type="RefSeq" id="WP_303278001.1">
    <property type="nucleotide sequence ID" value="NZ_JAUOEK010000119.1"/>
</dbReference>
<reference evidence="1" key="1">
    <citation type="submission" date="2023-07" db="EMBL/GenBank/DDBJ databases">
        <title>Two novel species in the genus Flavivirga.</title>
        <authorList>
            <person name="Kwon K."/>
        </authorList>
    </citation>
    <scope>NUCLEOTIDE SEQUENCE</scope>
    <source>
        <strain evidence="1">KCTC 52353</strain>
    </source>
</reference>
<comment type="caution">
    <text evidence="1">The sequence shown here is derived from an EMBL/GenBank/DDBJ whole genome shotgun (WGS) entry which is preliminary data.</text>
</comment>
<evidence type="ECO:0000313" key="2">
    <source>
        <dbReference type="Proteomes" id="UP001176883"/>
    </source>
</evidence>
<dbReference type="Proteomes" id="UP001176883">
    <property type="component" value="Unassembled WGS sequence"/>
</dbReference>
<keyword evidence="2" id="KW-1185">Reference proteome</keyword>
<gene>
    <name evidence="1" type="ORF">Q4Q35_10875</name>
</gene>
<evidence type="ECO:0000313" key="1">
    <source>
        <dbReference type="EMBL" id="MDO5970309.1"/>
    </source>
</evidence>
<dbReference type="EMBL" id="JAUOEK010000119">
    <property type="protein sequence ID" value="MDO5970309.1"/>
    <property type="molecule type" value="Genomic_DNA"/>
</dbReference>
<organism evidence="1 2">
    <name type="scientific">Flavivirga aquimarina</name>
    <dbReference type="NCBI Taxonomy" id="2027862"/>
    <lineage>
        <taxon>Bacteria</taxon>
        <taxon>Pseudomonadati</taxon>
        <taxon>Bacteroidota</taxon>
        <taxon>Flavobacteriia</taxon>
        <taxon>Flavobacteriales</taxon>
        <taxon>Flavobacteriaceae</taxon>
        <taxon>Flavivirga</taxon>
    </lineage>
</organism>
<accession>A0ABT8WAY1</accession>
<proteinExistence type="predicted"/>
<sequence length="81" mass="9432">MGKSNYEDIDDYTLSIVREPASDYNKIGKNKEDEAVSLQELNFKYRLIKGRIAENLIQELFLSEGYQVYKNGIENTHPFLL</sequence>
<protein>
    <submittedName>
        <fullName evidence="1">Uncharacterized protein</fullName>
    </submittedName>
</protein>
<name>A0ABT8WAY1_9FLAO</name>